<keyword evidence="6" id="KW-0963">Cytoplasm</keyword>
<dbReference type="GO" id="GO:0002098">
    <property type="term" value="P:tRNA wobble uridine modification"/>
    <property type="evidence" value="ECO:0007669"/>
    <property type="project" value="InterPro"/>
</dbReference>
<comment type="similarity">
    <text evidence="4">Belongs to the ELP4 family.</text>
</comment>
<dbReference type="PANTHER" id="PTHR12896">
    <property type="entry name" value="PAX6 NEIGHBOR PROTEIN PAXNEB"/>
    <property type="match status" value="1"/>
</dbReference>
<keyword evidence="7" id="KW-0819">tRNA processing</keyword>
<dbReference type="GeneID" id="96005195"/>
<protein>
    <recommendedName>
        <fullName evidence="5">Elongator complex protein 4</fullName>
    </recommendedName>
</protein>
<evidence type="ECO:0000256" key="7">
    <source>
        <dbReference type="ARBA" id="ARBA00022694"/>
    </source>
</evidence>
<comment type="pathway">
    <text evidence="3">tRNA modification; 5-methoxycarbonylmethyl-2-thiouridine-tRNA biosynthesis.</text>
</comment>
<dbReference type="InterPro" id="IPR027417">
    <property type="entry name" value="P-loop_NTPase"/>
</dbReference>
<sequence>MAFRKRNVGIGRQPASPASLTVADAPTKIEQLPGVRPSPLTSHPVTSTGAPSIDGLLGGHSGLALGSSLLIGEHETTDFAGALLRYYAAEGILQGHVVHVVGVGEGWVRELPGLADSKYQQKPDQEKSADGVTTDKMKIAWRYERLGQAGERALPDRSISSNPQDPMKQELPFYHTFDLTKRLTLPSDAKINHIPLPRSGPPLQPILASLSNALSQSPPSAVHRLVIPTILSPALYPPQSAKPENFIRFIHGLRTLLRQYPSQLTVMATLPLTLYPRGSAVTRWAETLSDGVLELTPFPHLMDATHPSHYATTTSAKEEQPQGMVKVHKLPLVTERGEGGAGAGNSIGEDLAFTLSRRKFLVAPFSLPPMEGDQDAQAEAGKVTAKDVEF</sequence>
<feature type="region of interest" description="Disordered" evidence="9">
    <location>
        <begin position="1"/>
        <end position="20"/>
    </location>
</feature>
<dbReference type="InterPro" id="IPR008728">
    <property type="entry name" value="Elongator_complex_protein_4"/>
</dbReference>
<reference evidence="10 11" key="1">
    <citation type="journal article" date="2020" name="Microbiol. Resour. Announc.">
        <title>Draft Genome Sequence of a Cladosporium Species Isolated from the Mesophotic Ascidian Didemnum maculosum.</title>
        <authorList>
            <person name="Gioti A."/>
            <person name="Siaperas R."/>
            <person name="Nikolaivits E."/>
            <person name="Le Goff G."/>
            <person name="Ouazzani J."/>
            <person name="Kotoulas G."/>
            <person name="Topakas E."/>
        </authorList>
    </citation>
    <scope>NUCLEOTIDE SEQUENCE [LARGE SCALE GENOMIC DNA]</scope>
    <source>
        <strain evidence="10 11">TM138-S3</strain>
    </source>
</reference>
<gene>
    <name evidence="10" type="ORF">WHR41_03751</name>
</gene>
<evidence type="ECO:0000256" key="4">
    <source>
        <dbReference type="ARBA" id="ARBA00007573"/>
    </source>
</evidence>
<keyword evidence="8" id="KW-0539">Nucleus</keyword>
<dbReference type="EMBL" id="JAAQHG020000010">
    <property type="protein sequence ID" value="KAL1587552.1"/>
    <property type="molecule type" value="Genomic_DNA"/>
</dbReference>
<comment type="caution">
    <text evidence="10">The sequence shown here is derived from an EMBL/GenBank/DDBJ whole genome shotgun (WGS) entry which is preliminary data.</text>
</comment>
<dbReference type="Pfam" id="PF05625">
    <property type="entry name" value="PAXNEB"/>
    <property type="match status" value="1"/>
</dbReference>
<dbReference type="GO" id="GO:0005737">
    <property type="term" value="C:cytoplasm"/>
    <property type="evidence" value="ECO:0007669"/>
    <property type="project" value="UniProtKB-SubCell"/>
</dbReference>
<evidence type="ECO:0000256" key="2">
    <source>
        <dbReference type="ARBA" id="ARBA00004496"/>
    </source>
</evidence>
<dbReference type="Proteomes" id="UP000803884">
    <property type="component" value="Unassembled WGS sequence"/>
</dbReference>
<evidence type="ECO:0000313" key="11">
    <source>
        <dbReference type="Proteomes" id="UP000803884"/>
    </source>
</evidence>
<evidence type="ECO:0000256" key="1">
    <source>
        <dbReference type="ARBA" id="ARBA00004123"/>
    </source>
</evidence>
<dbReference type="PANTHER" id="PTHR12896:SF1">
    <property type="entry name" value="ELONGATOR COMPLEX PROTEIN 4"/>
    <property type="match status" value="1"/>
</dbReference>
<dbReference type="RefSeq" id="XP_069230657.1">
    <property type="nucleotide sequence ID" value="XM_069372357.1"/>
</dbReference>
<feature type="region of interest" description="Disordered" evidence="9">
    <location>
        <begin position="371"/>
        <end position="390"/>
    </location>
</feature>
<proteinExistence type="inferred from homology"/>
<accession>A0AB34KU41</accession>
<evidence type="ECO:0000313" key="10">
    <source>
        <dbReference type="EMBL" id="KAL1587552.1"/>
    </source>
</evidence>
<evidence type="ECO:0000256" key="3">
    <source>
        <dbReference type="ARBA" id="ARBA00005043"/>
    </source>
</evidence>
<evidence type="ECO:0000256" key="6">
    <source>
        <dbReference type="ARBA" id="ARBA00022490"/>
    </source>
</evidence>
<organism evidence="10 11">
    <name type="scientific">Cladosporium halotolerans</name>
    <dbReference type="NCBI Taxonomy" id="1052096"/>
    <lineage>
        <taxon>Eukaryota</taxon>
        <taxon>Fungi</taxon>
        <taxon>Dikarya</taxon>
        <taxon>Ascomycota</taxon>
        <taxon>Pezizomycotina</taxon>
        <taxon>Dothideomycetes</taxon>
        <taxon>Dothideomycetidae</taxon>
        <taxon>Cladosporiales</taxon>
        <taxon>Cladosporiaceae</taxon>
        <taxon>Cladosporium</taxon>
    </lineage>
</organism>
<evidence type="ECO:0000256" key="5">
    <source>
        <dbReference type="ARBA" id="ARBA00020265"/>
    </source>
</evidence>
<dbReference type="GO" id="GO:0033588">
    <property type="term" value="C:elongator holoenzyme complex"/>
    <property type="evidence" value="ECO:0007669"/>
    <property type="project" value="InterPro"/>
</dbReference>
<dbReference type="Gene3D" id="3.40.50.300">
    <property type="entry name" value="P-loop containing nucleotide triphosphate hydrolases"/>
    <property type="match status" value="1"/>
</dbReference>
<keyword evidence="11" id="KW-1185">Reference proteome</keyword>
<evidence type="ECO:0000256" key="9">
    <source>
        <dbReference type="SAM" id="MobiDB-lite"/>
    </source>
</evidence>
<comment type="subcellular location">
    <subcellularLocation>
        <location evidence="2">Cytoplasm</location>
    </subcellularLocation>
    <subcellularLocation>
        <location evidence="1">Nucleus</location>
    </subcellularLocation>
</comment>
<evidence type="ECO:0000256" key="8">
    <source>
        <dbReference type="ARBA" id="ARBA00023242"/>
    </source>
</evidence>
<dbReference type="AlphaFoldDB" id="A0AB34KU41"/>
<dbReference type="GO" id="GO:0008023">
    <property type="term" value="C:transcription elongation factor complex"/>
    <property type="evidence" value="ECO:0007669"/>
    <property type="project" value="TreeGrafter"/>
</dbReference>
<dbReference type="CDD" id="cd19494">
    <property type="entry name" value="Elp4"/>
    <property type="match status" value="1"/>
</dbReference>
<name>A0AB34KU41_9PEZI</name>